<feature type="transmembrane region" description="Helical" evidence="2">
    <location>
        <begin position="62"/>
        <end position="84"/>
    </location>
</feature>
<evidence type="ECO:0000256" key="1">
    <source>
        <dbReference type="SAM" id="MobiDB-lite"/>
    </source>
</evidence>
<keyword evidence="2" id="KW-0812">Transmembrane</keyword>
<feature type="compositionally biased region" description="Polar residues" evidence="1">
    <location>
        <begin position="232"/>
        <end position="249"/>
    </location>
</feature>
<dbReference type="PROSITE" id="PS00018">
    <property type="entry name" value="EF_HAND_1"/>
    <property type="match status" value="1"/>
</dbReference>
<accession>A0A437UPV9</accession>
<evidence type="ECO:0000313" key="4">
    <source>
        <dbReference type="Proteomes" id="UP000288388"/>
    </source>
</evidence>
<dbReference type="EMBL" id="RYZS01000001">
    <property type="protein sequence ID" value="RVU95576.1"/>
    <property type="molecule type" value="Genomic_DNA"/>
</dbReference>
<keyword evidence="2" id="KW-0472">Membrane</keyword>
<comment type="caution">
    <text evidence="3">The sequence shown here is derived from an EMBL/GenBank/DDBJ whole genome shotgun (WGS) entry which is preliminary data.</text>
</comment>
<feature type="compositionally biased region" description="Low complexity" evidence="1">
    <location>
        <begin position="173"/>
        <end position="231"/>
    </location>
</feature>
<keyword evidence="2" id="KW-1133">Transmembrane helix</keyword>
<reference evidence="3 4" key="1">
    <citation type="submission" date="2018-12" db="EMBL/GenBank/DDBJ databases">
        <title>A novel vanA-carrying plasmid in a clinical isolate of Enterococcus avium.</title>
        <authorList>
            <person name="Bernasconi O.J."/>
            <person name="Luzzaro F."/>
            <person name="Endimiani A."/>
        </authorList>
    </citation>
    <scope>NUCLEOTIDE SEQUENCE [LARGE SCALE GENOMIC DNA]</scope>
    <source>
        <strain evidence="3 4">LC0559/18</strain>
    </source>
</reference>
<dbReference type="AlphaFoldDB" id="A0A437UPV9"/>
<evidence type="ECO:0008006" key="5">
    <source>
        <dbReference type="Google" id="ProtNLM"/>
    </source>
</evidence>
<proteinExistence type="predicted"/>
<dbReference type="RefSeq" id="WP_127979248.1">
    <property type="nucleotide sequence ID" value="NZ_JAEMPA010000316.1"/>
</dbReference>
<feature type="region of interest" description="Disordered" evidence="1">
    <location>
        <begin position="169"/>
        <end position="249"/>
    </location>
</feature>
<name>A0A437UPV9_ENTAV</name>
<dbReference type="InterPro" id="IPR018247">
    <property type="entry name" value="EF_Hand_1_Ca_BS"/>
</dbReference>
<gene>
    <name evidence="3" type="ORF">EK398_12425</name>
</gene>
<protein>
    <recommendedName>
        <fullName evidence="5">EF-hand domain-containing protein</fullName>
    </recommendedName>
</protein>
<dbReference type="Proteomes" id="UP000288388">
    <property type="component" value="Unassembled WGS sequence"/>
</dbReference>
<sequence>MKKKKVGEAMSKEKLYYVPKNDSWHSYEFLAQRQNDPKWRQAFLEAEAQIEREDKKRKRRNFIILLISVPLILIGVMVGLYFYGSSDDEVIPKREISLNDSTGVSTETTAESSTVDTSSIGQVLTTPWGEQVTVLRILSNGERVIKEGYSPSDLNNDGVLTFEELSQVEERANQQPYQQTPQQGQNYYQQQTPQQGQNNQQQQIPQQEQNQQQTPQGNQGVQSNQSNGEQNPSNQETPVQDRQQTPQNQ</sequence>
<organism evidence="3 4">
    <name type="scientific">Enterococcus avium</name>
    <name type="common">Streptococcus avium</name>
    <dbReference type="NCBI Taxonomy" id="33945"/>
    <lineage>
        <taxon>Bacteria</taxon>
        <taxon>Bacillati</taxon>
        <taxon>Bacillota</taxon>
        <taxon>Bacilli</taxon>
        <taxon>Lactobacillales</taxon>
        <taxon>Enterococcaceae</taxon>
        <taxon>Enterococcus</taxon>
    </lineage>
</organism>
<evidence type="ECO:0000256" key="2">
    <source>
        <dbReference type="SAM" id="Phobius"/>
    </source>
</evidence>
<evidence type="ECO:0000313" key="3">
    <source>
        <dbReference type="EMBL" id="RVU95576.1"/>
    </source>
</evidence>